<dbReference type="GO" id="GO:0003964">
    <property type="term" value="F:RNA-directed DNA polymerase activity"/>
    <property type="evidence" value="ECO:0007669"/>
    <property type="project" value="TreeGrafter"/>
</dbReference>
<feature type="domain" description="Domain X" evidence="3">
    <location>
        <begin position="668"/>
        <end position="760"/>
    </location>
</feature>
<evidence type="ECO:0008006" key="6">
    <source>
        <dbReference type="Google" id="ProtNLM"/>
    </source>
</evidence>
<dbReference type="SUPFAM" id="SSF56672">
    <property type="entry name" value="DNA/RNA polymerases"/>
    <property type="match status" value="1"/>
</dbReference>
<dbReference type="Pfam" id="PF00078">
    <property type="entry name" value="RVT_1"/>
    <property type="match status" value="1"/>
</dbReference>
<organism evidence="4 5">
    <name type="scientific">Cuscuta australis</name>
    <dbReference type="NCBI Taxonomy" id="267555"/>
    <lineage>
        <taxon>Eukaryota</taxon>
        <taxon>Viridiplantae</taxon>
        <taxon>Streptophyta</taxon>
        <taxon>Embryophyta</taxon>
        <taxon>Tracheophyta</taxon>
        <taxon>Spermatophyta</taxon>
        <taxon>Magnoliopsida</taxon>
        <taxon>eudicotyledons</taxon>
        <taxon>Gunneridae</taxon>
        <taxon>Pentapetalae</taxon>
        <taxon>asterids</taxon>
        <taxon>lamiids</taxon>
        <taxon>Solanales</taxon>
        <taxon>Convolvulaceae</taxon>
        <taxon>Cuscuteae</taxon>
        <taxon>Cuscuta</taxon>
        <taxon>Cuscuta subgen. Grammica</taxon>
        <taxon>Cuscuta sect. Cleistogrammica</taxon>
    </lineage>
</organism>
<protein>
    <recommendedName>
        <fullName evidence="6">Reverse transcriptase domain-containing protein</fullName>
    </recommendedName>
</protein>
<accession>A0A328E160</accession>
<dbReference type="Pfam" id="PF01348">
    <property type="entry name" value="Intron_maturas2"/>
    <property type="match status" value="1"/>
</dbReference>
<evidence type="ECO:0000313" key="5">
    <source>
        <dbReference type="Proteomes" id="UP000249390"/>
    </source>
</evidence>
<comment type="caution">
    <text evidence="4">The sequence shown here is derived from an EMBL/GenBank/DDBJ whole genome shotgun (WGS) entry which is preliminary data.</text>
</comment>
<gene>
    <name evidence="4" type="ORF">DM860_010433</name>
</gene>
<feature type="domain" description="Reverse transcriptase" evidence="2">
    <location>
        <begin position="270"/>
        <end position="485"/>
    </location>
</feature>
<feature type="compositionally biased region" description="Low complexity" evidence="1">
    <location>
        <begin position="23"/>
        <end position="34"/>
    </location>
</feature>
<dbReference type="PANTHER" id="PTHR33642">
    <property type="entry name" value="COX1/OXI3 INTRON 1 PROTEIN-RELATED"/>
    <property type="match status" value="1"/>
</dbReference>
<dbReference type="GO" id="GO:0006315">
    <property type="term" value="P:homing of group II introns"/>
    <property type="evidence" value="ECO:0007669"/>
    <property type="project" value="TreeGrafter"/>
</dbReference>
<dbReference type="InterPro" id="IPR043502">
    <property type="entry name" value="DNA/RNA_pol_sf"/>
</dbReference>
<evidence type="ECO:0000256" key="1">
    <source>
        <dbReference type="SAM" id="MobiDB-lite"/>
    </source>
</evidence>
<reference evidence="4 5" key="1">
    <citation type="submission" date="2018-06" db="EMBL/GenBank/DDBJ databases">
        <title>The Genome of Cuscuta australis (Dodder) Provides Insight into the Evolution of Plant Parasitism.</title>
        <authorList>
            <person name="Liu H."/>
        </authorList>
    </citation>
    <scope>NUCLEOTIDE SEQUENCE [LARGE SCALE GENOMIC DNA]</scope>
    <source>
        <strain evidence="5">cv. Yunnan</strain>
        <tissue evidence="4">Vines</tissue>
    </source>
</reference>
<dbReference type="GO" id="GO:0005739">
    <property type="term" value="C:mitochondrion"/>
    <property type="evidence" value="ECO:0007669"/>
    <property type="project" value="TreeGrafter"/>
</dbReference>
<evidence type="ECO:0000313" key="4">
    <source>
        <dbReference type="EMBL" id="RAL51715.1"/>
    </source>
</evidence>
<sequence>MKKSESEAPIEAQTSRKERTCTAPPSASPAGPARLHPPPLPPDLHGSTLQACGACFHVFHEHPATNPDRFKCSTNLPLLHMAARLRLFSNCNILSSLIVETGKPMQRFICAAFHSTVNENFGDNRSKDYSSLANGLASLVEESSVLQNEKTTMSLAQNLASLVEETSIAMDTKQMSRMERKRFLERKTKKKVKAQYADGKFKDLMEKVISDPETLRDAYECIRLNSNVDPVLNGDDLPFESMAEELSLGHFKVSANTYSIASRGPTKEVIVLPNVKLKVVQEAIKIVLEVVYRPKFSKISHGCRSGRSHLSALKYICKDMKDANWWFTLSINKKLDGFIFAKLFLVMEDMIRDTMLYDVIRSMFDCQVLNLEFGGFPKGHGLPQEGTLSPILMNIYLDLLDREMYRLSMRYEALLDTGLKTEGEGTRSKLRDWFKRQMNRGGSTDGYSGNRVQSCRFMDEVFIAVSGSKEVAVSLKSELRDFMKNSLHLEVDNDDDDDDILPCDGPAGVRFLGCLVKRSPVEIPAVKAVHKLKEKVRLFAAQRQEVWDRGTLRIGKKCLAHGLKKVKESEIKHLADDTSTLSEISCHRKSGMETDHWFKVLLKVWIQDVNGENAESQEFILSKHMVEPSLPKELRDSFYEFQNQVDKYVSSETSATLALLPNPTSSFKTQIIAPINAIKKRLYRYGLTNIDGFPHTCHVLIFLDRDHIIDWFSGIATRLLRWYSEFDNFNEVKLVICHQLRMSCVRTLAAKYRIHEKVIENMFDSELSRIPSSADIEDDEFERAPASQKADDDESLTYGIAYSGACLLSLARAVSGSRPCNCFVVGCGAAAPRVYSLHVMERQKFPGWKTGFSSCIHPGLHRRRFGLCNDHLKDLFLGHISLQSIDFGSWK</sequence>
<evidence type="ECO:0000259" key="2">
    <source>
        <dbReference type="Pfam" id="PF00078"/>
    </source>
</evidence>
<dbReference type="GO" id="GO:0090615">
    <property type="term" value="P:mitochondrial mRNA processing"/>
    <property type="evidence" value="ECO:0007669"/>
    <property type="project" value="TreeGrafter"/>
</dbReference>
<dbReference type="InterPro" id="IPR024937">
    <property type="entry name" value="Domain_X"/>
</dbReference>
<dbReference type="AlphaFoldDB" id="A0A328E160"/>
<name>A0A328E160_9ASTE</name>
<dbReference type="EMBL" id="NQVE01000046">
    <property type="protein sequence ID" value="RAL51715.1"/>
    <property type="molecule type" value="Genomic_DNA"/>
</dbReference>
<dbReference type="InterPro" id="IPR000477">
    <property type="entry name" value="RT_dom"/>
</dbReference>
<keyword evidence="5" id="KW-1185">Reference proteome</keyword>
<evidence type="ECO:0000259" key="3">
    <source>
        <dbReference type="Pfam" id="PF01348"/>
    </source>
</evidence>
<dbReference type="CDD" id="cd01651">
    <property type="entry name" value="RT_G2_intron"/>
    <property type="match status" value="1"/>
</dbReference>
<feature type="region of interest" description="Disordered" evidence="1">
    <location>
        <begin position="1"/>
        <end position="43"/>
    </location>
</feature>
<dbReference type="Proteomes" id="UP000249390">
    <property type="component" value="Unassembled WGS sequence"/>
</dbReference>
<dbReference type="PANTHER" id="PTHR33642:SF3">
    <property type="entry name" value="NUCLEAR INTRON MATURASE 4, MITOCHONDRIAL"/>
    <property type="match status" value="1"/>
</dbReference>
<proteinExistence type="predicted"/>